<evidence type="ECO:0000313" key="1">
    <source>
        <dbReference type="EMBL" id="MCT4796472.1"/>
    </source>
</evidence>
<dbReference type="Proteomes" id="UP001206821">
    <property type="component" value="Unassembled WGS sequence"/>
</dbReference>
<feature type="non-terminal residue" evidence="1">
    <location>
        <position position="1"/>
    </location>
</feature>
<gene>
    <name evidence="1" type="ORF">NQG31_13035</name>
</gene>
<organism evidence="1 2">
    <name type="scientific">Exiguobacterium alkaliphilum</name>
    <dbReference type="NCBI Taxonomy" id="1428684"/>
    <lineage>
        <taxon>Bacteria</taxon>
        <taxon>Bacillati</taxon>
        <taxon>Bacillota</taxon>
        <taxon>Bacilli</taxon>
        <taxon>Bacillales</taxon>
        <taxon>Bacillales Family XII. Incertae Sedis</taxon>
        <taxon>Exiguobacterium</taxon>
    </lineage>
</organism>
<dbReference type="RefSeq" id="WP_260577687.1">
    <property type="nucleotide sequence ID" value="NZ_JANIEK010000070.1"/>
</dbReference>
<evidence type="ECO:0000313" key="2">
    <source>
        <dbReference type="Proteomes" id="UP001206821"/>
    </source>
</evidence>
<dbReference type="InterPro" id="IPR006194">
    <property type="entry name" value="Gly-tRNA-synth_heterodimer"/>
</dbReference>
<proteinExistence type="predicted"/>
<accession>A0ABT2KZY1</accession>
<dbReference type="PROSITE" id="PS50861">
    <property type="entry name" value="AA_TRNA_LIGASE_II_GLYAB"/>
    <property type="match status" value="1"/>
</dbReference>
<keyword evidence="2" id="KW-1185">Reference proteome</keyword>
<dbReference type="EMBL" id="JANIEK010000070">
    <property type="protein sequence ID" value="MCT4796472.1"/>
    <property type="molecule type" value="Genomic_DNA"/>
</dbReference>
<protein>
    <recommendedName>
        <fullName evidence="3">Glycine--tRNA ligase</fullName>
    </recommendedName>
</protein>
<name>A0ABT2KZY1_9BACL</name>
<comment type="caution">
    <text evidence="1">The sequence shown here is derived from an EMBL/GenBank/DDBJ whole genome shotgun (WGS) entry which is preliminary data.</text>
</comment>
<reference evidence="1 2" key="1">
    <citation type="submission" date="2022-07" db="EMBL/GenBank/DDBJ databases">
        <title>Genomic and pangenome structural analysis of the polyextremophile Exiguobacterium.</title>
        <authorList>
            <person name="Shen L."/>
        </authorList>
    </citation>
    <scope>NUCLEOTIDE SEQUENCE [LARGE SCALE GENOMIC DNA]</scope>
    <source>
        <strain evidence="1 2">12_1</strain>
    </source>
</reference>
<evidence type="ECO:0008006" key="3">
    <source>
        <dbReference type="Google" id="ProtNLM"/>
    </source>
</evidence>
<sequence>AVEAGDYERALTALRILEQPISAYFENTMVMSDVEAVRLNRLHEMKRLASAIERVADFNALVL</sequence>